<feature type="compositionally biased region" description="Polar residues" evidence="2">
    <location>
        <begin position="132"/>
        <end position="145"/>
    </location>
</feature>
<reference evidence="4" key="1">
    <citation type="journal article" date="2023" name="Mol. Biol. Evol.">
        <title>Third-Generation Sequencing Reveals the Adaptive Role of the Epigenome in Three Deep-Sea Polychaetes.</title>
        <authorList>
            <person name="Perez M."/>
            <person name="Aroh O."/>
            <person name="Sun Y."/>
            <person name="Lan Y."/>
            <person name="Juniper S.K."/>
            <person name="Young C.R."/>
            <person name="Angers B."/>
            <person name="Qian P.Y."/>
        </authorList>
    </citation>
    <scope>NUCLEOTIDE SEQUENCE</scope>
    <source>
        <strain evidence="4">P08H-3</strain>
    </source>
</reference>
<dbReference type="SMART" id="SM00256">
    <property type="entry name" value="FBOX"/>
    <property type="match status" value="1"/>
</dbReference>
<dbReference type="EMBL" id="JAODUP010000807">
    <property type="protein sequence ID" value="KAK2143854.1"/>
    <property type="molecule type" value="Genomic_DNA"/>
</dbReference>
<evidence type="ECO:0000256" key="2">
    <source>
        <dbReference type="SAM" id="MobiDB-lite"/>
    </source>
</evidence>
<dbReference type="Proteomes" id="UP001208570">
    <property type="component" value="Unassembled WGS sequence"/>
</dbReference>
<dbReference type="SMART" id="SM00367">
    <property type="entry name" value="LRR_CC"/>
    <property type="match status" value="8"/>
</dbReference>
<dbReference type="InterPro" id="IPR001810">
    <property type="entry name" value="F-box_dom"/>
</dbReference>
<feature type="region of interest" description="Disordered" evidence="2">
    <location>
        <begin position="34"/>
        <end position="58"/>
    </location>
</feature>
<evidence type="ECO:0000259" key="3">
    <source>
        <dbReference type="SMART" id="SM00256"/>
    </source>
</evidence>
<feature type="compositionally biased region" description="Polar residues" evidence="2">
    <location>
        <begin position="1055"/>
        <end position="1076"/>
    </location>
</feature>
<keyword evidence="1" id="KW-0833">Ubl conjugation pathway</keyword>
<dbReference type="PANTHER" id="PTHR13382:SF46">
    <property type="entry name" value="LEUCINE-RICH REPEAT-CONTAINING PROTEIN"/>
    <property type="match status" value="1"/>
</dbReference>
<evidence type="ECO:0000313" key="5">
    <source>
        <dbReference type="Proteomes" id="UP001208570"/>
    </source>
</evidence>
<dbReference type="InterPro" id="IPR006553">
    <property type="entry name" value="Leu-rich_rpt_Cys-con_subtyp"/>
</dbReference>
<dbReference type="Pfam" id="PF25372">
    <property type="entry name" value="DUF7885"/>
    <property type="match status" value="1"/>
</dbReference>
<keyword evidence="5" id="KW-1185">Reference proteome</keyword>
<feature type="compositionally biased region" description="Polar residues" evidence="2">
    <location>
        <begin position="176"/>
        <end position="185"/>
    </location>
</feature>
<protein>
    <recommendedName>
        <fullName evidence="3">F-box domain-containing protein</fullName>
    </recommendedName>
</protein>
<gene>
    <name evidence="4" type="ORF">LSH36_807g00118</name>
</gene>
<organism evidence="4 5">
    <name type="scientific">Paralvinella palmiformis</name>
    <dbReference type="NCBI Taxonomy" id="53620"/>
    <lineage>
        <taxon>Eukaryota</taxon>
        <taxon>Metazoa</taxon>
        <taxon>Spiralia</taxon>
        <taxon>Lophotrochozoa</taxon>
        <taxon>Annelida</taxon>
        <taxon>Polychaeta</taxon>
        <taxon>Sedentaria</taxon>
        <taxon>Canalipalpata</taxon>
        <taxon>Terebellida</taxon>
        <taxon>Terebelliformia</taxon>
        <taxon>Alvinellidae</taxon>
        <taxon>Paralvinella</taxon>
    </lineage>
</organism>
<evidence type="ECO:0000256" key="1">
    <source>
        <dbReference type="ARBA" id="ARBA00022786"/>
    </source>
</evidence>
<sequence>MNDRNDLDTPRTLRRKEICQHRLVYFSATSTQSLSEPYPLSHDAQALPTRKAPSVTPLGGDGVTLSAGSKDNYNNKSVVVCNNGGDVLKSMLKDSRVNVERYSKNIDTSVKHSKYHHISETSNRYHQKPNAAYNSQNGMHSNADSYGSHGQGTSQPADGREFHITMKHPSPKNESDNMSTASSSSKLDEADDDSQFDCSEKLLMSLRKKPQPDHGAHSEQCLNKATRSLGECTVSEQSVSSNLTADTKDIHSEALITGNDVDNIKCSVIPSASSRIHTYGEFNDRDDTKDDSSIQTNSDLYKSVDNDSLKVLLGQDRFERMLKNFEDFDNDDTIVSEEYPELKTHRPDVSTLHFNYTSINNFVGYPHDEFDLNAAERRMPQSVKCAFAAEEVYREASAFSDVLSSCTTEVGGHDMREEFDGSITDVSSSLIGREITTLRQRPYGPIPQRTERQKADPIQSKYYDHQQTTLDLGRSLADEEQISVDQVNYNEMVDDHELRQLTSGSFINKSSDAVINNKQTFSLNEMNHNKQGSFGKAYEGDISKNNKMPFPDSQDHGITDITGTDIVSDVTSEVKDATDRNGLYLEVTSAISEGGASGLTERMEKLGINLEFLKKSGPEHNYIVEKVVPVKIVPDSASGYTVPQPAASHCLPKPSVSDTCQHEKCQHFVKVCPKCAGINRSYMDWCTECGEVLVGIAPVSSAIRCAEQCRVKKWIESEAQADRSPNDIQPLSSQTKSSDNDPEKVICYMNGEDSVTRPSRDELSLNLRNSSDTIDLADGEQDSQLHSAGKAVKNGPYRSEEIKFMYEESGNPVNSLPLELRAELSINIRESHDGERVTAKVNNEAKCDIRTEGVQNSSNQANKKNLARNGAKKKWHCHDVPLQKVNNKPIDYDDVIIPESEHDANNEDIYKEIISRLKNDGHLKSSIEEPKKSVSCKRRPHSAGYKRSLMGIQAKVDDSIDKMTYTRKWQTSNCAWSSHDASKPSTLHQNRSKNGRHVPGSSQHPDMKRCSSPENLIVAPPKQQRPYSAGRLRMSQGPRGIAGLQSLDANLEPSPANNRHNNITASAKSQGSNRQNLSQSKAFSAMVDMGKYMSLEIILKVFSYLTHADLIRCAAVCTSFKRIALDPCLWKKIVLRKRELTDSWMVEIGSKKPVSISFIQCTGNKVTPAGLRELFRGCAEHLEELNFTGCQQGHLTGERILLHVTNRCCYLTDVDGSWTNIDDCGVMALADSCHRLESLCLNGCPAITDEALQLVVVRHGTHLRTLELFGCFNLTQTGCSSITKYCKGLITLNLGQCWKIPDTSLCQLTASLGQVEHLDLRGCKQMKDSCVWHIVRNCPRLETLALANCPNLTDSALTEIATMANNIKSLDVCGCKKLTDVGVKAIAMGCRCLDYLDVSTTAITHKGVTSLANYCNHHLEVFKINFCKQITMSCLVKLARHCHKLKKLYLYGLSAIRDTNKIIQENTNLWIEM</sequence>
<comment type="caution">
    <text evidence="4">The sequence shown here is derived from an EMBL/GenBank/DDBJ whole genome shotgun (WGS) entry which is preliminary data.</text>
</comment>
<feature type="region of interest" description="Disordered" evidence="2">
    <location>
        <begin position="108"/>
        <end position="194"/>
    </location>
</feature>
<feature type="region of interest" description="Disordered" evidence="2">
    <location>
        <begin position="773"/>
        <end position="792"/>
    </location>
</feature>
<feature type="region of interest" description="Disordered" evidence="2">
    <location>
        <begin position="972"/>
        <end position="1076"/>
    </location>
</feature>
<feature type="domain" description="F-box" evidence="3">
    <location>
        <begin position="1093"/>
        <end position="1133"/>
    </location>
</feature>
<dbReference type="InterPro" id="IPR032675">
    <property type="entry name" value="LRR_dom_sf"/>
</dbReference>
<feature type="region of interest" description="Disordered" evidence="2">
    <location>
        <begin position="720"/>
        <end position="744"/>
    </location>
</feature>
<dbReference type="SUPFAM" id="SSF52047">
    <property type="entry name" value="RNI-like"/>
    <property type="match status" value="1"/>
</dbReference>
<dbReference type="GO" id="GO:0005737">
    <property type="term" value="C:cytoplasm"/>
    <property type="evidence" value="ECO:0007669"/>
    <property type="project" value="TreeGrafter"/>
</dbReference>
<feature type="compositionally biased region" description="Polar residues" evidence="2">
    <location>
        <begin position="726"/>
        <end position="737"/>
    </location>
</feature>
<name>A0AAD9J014_9ANNE</name>
<accession>A0AAD9J014</accession>
<proteinExistence type="predicted"/>
<dbReference type="Pfam" id="PF12937">
    <property type="entry name" value="F-box-like"/>
    <property type="match status" value="1"/>
</dbReference>
<dbReference type="InterPro" id="IPR057207">
    <property type="entry name" value="FBXL15_LRR"/>
</dbReference>
<dbReference type="InterPro" id="IPR050648">
    <property type="entry name" value="F-box_LRR-repeat"/>
</dbReference>
<evidence type="ECO:0000313" key="4">
    <source>
        <dbReference type="EMBL" id="KAK2143854.1"/>
    </source>
</evidence>
<dbReference type="Gene3D" id="3.80.10.10">
    <property type="entry name" value="Ribonuclease Inhibitor"/>
    <property type="match status" value="2"/>
</dbReference>
<dbReference type="PANTHER" id="PTHR13382">
    <property type="entry name" value="MITOCHONDRIAL ATP SYNTHASE COUPLING FACTOR B"/>
    <property type="match status" value="1"/>
</dbReference>